<evidence type="ECO:0000256" key="1">
    <source>
        <dbReference type="ARBA" id="ARBA00022679"/>
    </source>
</evidence>
<gene>
    <name evidence="3" type="primary">cmoB</name>
    <name evidence="4" type="ORF">TBH_C1480</name>
</gene>
<proteinExistence type="inferred from homology"/>
<dbReference type="HAMAP" id="MF_01590">
    <property type="entry name" value="tRNA_carboxymethyltr_CmoB"/>
    <property type="match status" value="1"/>
</dbReference>
<dbReference type="EC" id="2.5.1.-" evidence="3"/>
<dbReference type="Proteomes" id="UP000031631">
    <property type="component" value="Chromosome"/>
</dbReference>
<dbReference type="Gene3D" id="3.40.50.150">
    <property type="entry name" value="Vaccinia Virus protein VP39"/>
    <property type="match status" value="1"/>
</dbReference>
<name>A0A7U6GIQ5_9GAMM</name>
<accession>A0A7U6GIQ5</accession>
<feature type="binding site" evidence="3">
    <location>
        <position position="317"/>
    </location>
    <ligand>
        <name>carboxy-S-adenosyl-L-methionine</name>
        <dbReference type="ChEBI" id="CHEBI:134278"/>
    </ligand>
</feature>
<dbReference type="NCBIfam" id="NF011650">
    <property type="entry name" value="PRK15068.1"/>
    <property type="match status" value="1"/>
</dbReference>
<dbReference type="CDD" id="cd02440">
    <property type="entry name" value="AdoMet_MTases"/>
    <property type="match status" value="1"/>
</dbReference>
<dbReference type="GO" id="GO:0002098">
    <property type="term" value="P:tRNA wobble uridine modification"/>
    <property type="evidence" value="ECO:0007669"/>
    <property type="project" value="InterPro"/>
</dbReference>
<evidence type="ECO:0000313" key="4">
    <source>
        <dbReference type="EMBL" id="BAO44401.1"/>
    </source>
</evidence>
<dbReference type="GO" id="GO:0008168">
    <property type="term" value="F:methyltransferase activity"/>
    <property type="evidence" value="ECO:0007669"/>
    <property type="project" value="UniProtKB-KW"/>
</dbReference>
<feature type="binding site" evidence="3">
    <location>
        <position position="202"/>
    </location>
    <ligand>
        <name>carboxy-S-adenosyl-L-methionine</name>
        <dbReference type="ChEBI" id="CHEBI:134278"/>
    </ligand>
</feature>
<evidence type="ECO:0000313" key="5">
    <source>
        <dbReference type="Proteomes" id="UP000031631"/>
    </source>
</evidence>
<dbReference type="Pfam" id="PF08003">
    <property type="entry name" value="Methyltransf_9"/>
    <property type="match status" value="1"/>
</dbReference>
<protein>
    <recommendedName>
        <fullName evidence="3">tRNA U34 carboxymethyltransferase</fullName>
        <ecNumber evidence="3">2.5.1.-</ecNumber>
    </recommendedName>
</protein>
<keyword evidence="4" id="KW-0489">Methyltransferase</keyword>
<dbReference type="NCBIfam" id="TIGR00452">
    <property type="entry name" value="tRNA 5-methoxyuridine(34)/uridine 5-oxyacetic acid(34) synthase CmoB"/>
    <property type="match status" value="1"/>
</dbReference>
<comment type="function">
    <text evidence="3">Catalyzes carboxymethyl transfer from carboxy-S-adenosyl-L-methionine (Cx-SAM) to 5-hydroxyuridine (ho5U) to form 5-carboxymethoxyuridine (cmo5U) at position 34 in tRNAs.</text>
</comment>
<dbReference type="PANTHER" id="PTHR43464">
    <property type="entry name" value="METHYLTRANSFERASE"/>
    <property type="match status" value="1"/>
</dbReference>
<comment type="similarity">
    <text evidence="3">Belongs to the class I-like SAM-binding methyltransferase superfamily. CmoB family.</text>
</comment>
<dbReference type="EMBL" id="AP012273">
    <property type="protein sequence ID" value="BAO44401.1"/>
    <property type="molecule type" value="Genomic_DNA"/>
</dbReference>
<reference evidence="4 5" key="1">
    <citation type="journal article" date="2014" name="PLoS ONE">
        <title>Physiological and genomic features of a novel sulfur-oxidizing gammaproteobacterium belonging to a previously uncultivated symbiotic lineage isolated from a hydrothermal vent.</title>
        <authorList>
            <person name="Nunoura T."/>
            <person name="Takaki Y."/>
            <person name="Kazama H."/>
            <person name="Kakuta J."/>
            <person name="Shimamura S."/>
            <person name="Makita H."/>
            <person name="Hirai M."/>
            <person name="Miyazaki M."/>
            <person name="Takai K."/>
        </authorList>
    </citation>
    <scope>NUCLEOTIDE SEQUENCE [LARGE SCALE GENOMIC DNA]</scope>
    <source>
        <strain evidence="4 5">Hiromi1</strain>
    </source>
</reference>
<dbReference type="RefSeq" id="WP_223212023.1">
    <property type="nucleotide sequence ID" value="NZ_AP012273.1"/>
</dbReference>
<feature type="binding site" evidence="3">
    <location>
        <begin position="182"/>
        <end position="183"/>
    </location>
    <ligand>
        <name>carboxy-S-adenosyl-L-methionine</name>
        <dbReference type="ChEBI" id="CHEBI:134278"/>
    </ligand>
</feature>
<dbReference type="InterPro" id="IPR029063">
    <property type="entry name" value="SAM-dependent_MTases_sf"/>
</dbReference>
<feature type="binding site" evidence="3">
    <location>
        <position position="106"/>
    </location>
    <ligand>
        <name>carboxy-S-adenosyl-L-methionine</name>
        <dbReference type="ChEBI" id="CHEBI:134278"/>
    </ligand>
</feature>
<evidence type="ECO:0000256" key="2">
    <source>
        <dbReference type="ARBA" id="ARBA00022694"/>
    </source>
</evidence>
<comment type="catalytic activity">
    <reaction evidence="3">
        <text>carboxy-S-adenosyl-L-methionine + 5-hydroxyuridine(34) in tRNA = 5-carboxymethoxyuridine(34) in tRNA + S-adenosyl-L-homocysteine + H(+)</text>
        <dbReference type="Rhea" id="RHEA:52848"/>
        <dbReference type="Rhea" id="RHEA-COMP:13381"/>
        <dbReference type="Rhea" id="RHEA-COMP:13383"/>
        <dbReference type="ChEBI" id="CHEBI:15378"/>
        <dbReference type="ChEBI" id="CHEBI:57856"/>
        <dbReference type="ChEBI" id="CHEBI:134278"/>
        <dbReference type="ChEBI" id="CHEBI:136877"/>
        <dbReference type="ChEBI" id="CHEBI:136879"/>
    </reaction>
</comment>
<dbReference type="AlphaFoldDB" id="A0A7U6GIQ5"/>
<dbReference type="GO" id="GO:0016765">
    <property type="term" value="F:transferase activity, transferring alkyl or aryl (other than methyl) groups"/>
    <property type="evidence" value="ECO:0007669"/>
    <property type="project" value="UniProtKB-UniRule"/>
</dbReference>
<sequence length="324" mass="36746">MIHSSAIEAELRDAGMDAWADVLAQQIQQALAGDRHGDLGRWRHLLEQLPLIQSRDLDLAADRLRIGRKEELDAETRKHIHQSLRALQPWRKGPYEVFGIHIDTEWRSDWKWQRLINHIQPLHGRRVLDVGCGSGYHAWRMAGEGAQLVIGIDPSLLFLAQFNAIRHFMAQPPNVHFLPLGIETVPENLSAFDSVFSMGILYHRRSPLDHLADLKSCLRPGGELVLETLVVEGDENTVLLPKGRYAKMRNVWFIPSTAALEIWLYRCGYKAVQVVDVTPTSTGEQRRTDWMAFESLEDFLDPDDRTVTVEGYPAPVRAVVLATA</sequence>
<feature type="binding site" evidence="3">
    <location>
        <begin position="153"/>
        <end position="155"/>
    </location>
    <ligand>
        <name>carboxy-S-adenosyl-L-methionine</name>
        <dbReference type="ChEBI" id="CHEBI:134278"/>
    </ligand>
</feature>
<organism evidence="4 5">
    <name type="scientific">Thiolapillus brandeum</name>
    <dbReference type="NCBI Taxonomy" id="1076588"/>
    <lineage>
        <taxon>Bacteria</taxon>
        <taxon>Pseudomonadati</taxon>
        <taxon>Pseudomonadota</taxon>
        <taxon>Gammaproteobacteria</taxon>
        <taxon>Chromatiales</taxon>
        <taxon>Sedimenticolaceae</taxon>
        <taxon>Thiolapillus</taxon>
    </lineage>
</organism>
<evidence type="ECO:0000256" key="3">
    <source>
        <dbReference type="HAMAP-Rule" id="MF_01590"/>
    </source>
</evidence>
<keyword evidence="5" id="KW-1185">Reference proteome</keyword>
<feature type="binding site" evidence="3">
    <location>
        <position position="198"/>
    </location>
    <ligand>
        <name>carboxy-S-adenosyl-L-methionine</name>
        <dbReference type="ChEBI" id="CHEBI:134278"/>
    </ligand>
</feature>
<feature type="binding site" evidence="3">
    <location>
        <position position="92"/>
    </location>
    <ligand>
        <name>carboxy-S-adenosyl-L-methionine</name>
        <dbReference type="ChEBI" id="CHEBI:134278"/>
    </ligand>
</feature>
<dbReference type="InterPro" id="IPR027555">
    <property type="entry name" value="Mo5U34_MeTrfas-like"/>
</dbReference>
<dbReference type="KEGG" id="tbn:TBH_C1480"/>
<dbReference type="InterPro" id="IPR010017">
    <property type="entry name" value="CmoB"/>
</dbReference>
<comment type="subunit">
    <text evidence="3">Homotetramer.</text>
</comment>
<dbReference type="GO" id="GO:0032259">
    <property type="term" value="P:methylation"/>
    <property type="evidence" value="ECO:0007669"/>
    <property type="project" value="UniProtKB-KW"/>
</dbReference>
<feature type="binding site" evidence="3">
    <location>
        <position position="111"/>
    </location>
    <ligand>
        <name>carboxy-S-adenosyl-L-methionine</name>
        <dbReference type="ChEBI" id="CHEBI:134278"/>
    </ligand>
</feature>
<feature type="binding site" evidence="3">
    <location>
        <position position="131"/>
    </location>
    <ligand>
        <name>carboxy-S-adenosyl-L-methionine</name>
        <dbReference type="ChEBI" id="CHEBI:134278"/>
    </ligand>
</feature>
<keyword evidence="1 3" id="KW-0808">Transferase</keyword>
<keyword evidence="2 3" id="KW-0819">tRNA processing</keyword>
<dbReference type="SUPFAM" id="SSF53335">
    <property type="entry name" value="S-adenosyl-L-methionine-dependent methyltransferases"/>
    <property type="match status" value="1"/>
</dbReference>
<dbReference type="PANTHER" id="PTHR43464:SF95">
    <property type="entry name" value="TRNA U34 CARBOXYMETHYLTRANSFERASE"/>
    <property type="match status" value="1"/>
</dbReference>